<proteinExistence type="predicted"/>
<evidence type="ECO:0000313" key="1">
    <source>
        <dbReference type="EMBL" id="GAF68636.1"/>
    </source>
</evidence>
<sequence length="268" mass="28100">MSQLFHNPQVIRLDSSGTPYAAAECNFYLTGSTTKTDSYTDNARAVAHANPVVADSAGQFPVIYLDPAITYRAYITEASGGTLIKDVDPIGTPLTAADILIVDSGAYFAGSQLEAVLADIGANYGKKTAAGTWSADQTFSSATLKMADNVIERAEIKDFSLTHTVVTQTDGTPDFDCAAGNSFRMVLTENAAPTLSNPSPTGKRCSIEIDIVQDGAAGAYTVTWPASVLWPGGTAPTITVSNDAVDKITLSTTDTGTTWLGNFSQAYA</sequence>
<comment type="caution">
    <text evidence="1">The sequence shown here is derived from an EMBL/GenBank/DDBJ whole genome shotgun (WGS) entry which is preliminary data.</text>
</comment>
<dbReference type="AlphaFoldDB" id="X0S057"/>
<organism evidence="1">
    <name type="scientific">marine sediment metagenome</name>
    <dbReference type="NCBI Taxonomy" id="412755"/>
    <lineage>
        <taxon>unclassified sequences</taxon>
        <taxon>metagenomes</taxon>
        <taxon>ecological metagenomes</taxon>
    </lineage>
</organism>
<dbReference type="EMBL" id="BARS01003807">
    <property type="protein sequence ID" value="GAF68636.1"/>
    <property type="molecule type" value="Genomic_DNA"/>
</dbReference>
<protein>
    <submittedName>
        <fullName evidence="1">Uncharacterized protein</fullName>
    </submittedName>
</protein>
<gene>
    <name evidence="1" type="ORF">S01H1_07375</name>
</gene>
<name>X0S057_9ZZZZ</name>
<reference evidence="1" key="1">
    <citation type="journal article" date="2014" name="Front. Microbiol.">
        <title>High frequency of phylogenetically diverse reductive dehalogenase-homologous genes in deep subseafloor sedimentary metagenomes.</title>
        <authorList>
            <person name="Kawai M."/>
            <person name="Futagami T."/>
            <person name="Toyoda A."/>
            <person name="Takaki Y."/>
            <person name="Nishi S."/>
            <person name="Hori S."/>
            <person name="Arai W."/>
            <person name="Tsubouchi T."/>
            <person name="Morono Y."/>
            <person name="Uchiyama I."/>
            <person name="Ito T."/>
            <person name="Fujiyama A."/>
            <person name="Inagaki F."/>
            <person name="Takami H."/>
        </authorList>
    </citation>
    <scope>NUCLEOTIDE SEQUENCE</scope>
    <source>
        <strain evidence="1">Expedition CK06-06</strain>
    </source>
</reference>
<accession>X0S057</accession>